<comment type="catalytic activity">
    <reaction evidence="1">
        <text>Hydrolysis of alkylated DNA, releasing 3-methyladenine, 3-methylguanine, 7-methylguanine and 7-methyladenine.</text>
        <dbReference type="EC" id="3.2.2.21"/>
    </reaction>
</comment>
<keyword evidence="7" id="KW-1185">Reference proteome</keyword>
<dbReference type="Proteomes" id="UP000585437">
    <property type="component" value="Unassembled WGS sequence"/>
</dbReference>
<dbReference type="GO" id="GO:0006307">
    <property type="term" value="P:DNA alkylation repair"/>
    <property type="evidence" value="ECO:0007669"/>
    <property type="project" value="TreeGrafter"/>
</dbReference>
<gene>
    <name evidence="6" type="ORF">F4695_001999</name>
</gene>
<reference evidence="6 7" key="1">
    <citation type="submission" date="2020-08" db="EMBL/GenBank/DDBJ databases">
        <title>The Agave Microbiome: Exploring the role of microbial communities in plant adaptations to desert environments.</title>
        <authorList>
            <person name="Partida-Martinez L.P."/>
        </authorList>
    </citation>
    <scope>NUCLEOTIDE SEQUENCE [LARGE SCALE GENOMIC DNA]</scope>
    <source>
        <strain evidence="6 7">AS3.12</strain>
    </source>
</reference>
<dbReference type="InterPro" id="IPR003265">
    <property type="entry name" value="HhH-GPD_domain"/>
</dbReference>
<protein>
    <recommendedName>
        <fullName evidence="2">DNA-3-methyladenine glycosylase II</fullName>
        <ecNumber evidence="2">3.2.2.21</ecNumber>
    </recommendedName>
</protein>
<comment type="caution">
    <text evidence="6">The sequence shown here is derived from an EMBL/GenBank/DDBJ whole genome shotgun (WGS) entry which is preliminary data.</text>
</comment>
<dbReference type="PANTHER" id="PTHR43003:SF13">
    <property type="entry name" value="DNA-3-METHYLADENINE GLYCOSYLASE 2"/>
    <property type="match status" value="1"/>
</dbReference>
<dbReference type="GO" id="GO:0032993">
    <property type="term" value="C:protein-DNA complex"/>
    <property type="evidence" value="ECO:0007669"/>
    <property type="project" value="TreeGrafter"/>
</dbReference>
<dbReference type="EC" id="3.2.2.21" evidence="2"/>
<dbReference type="AlphaFoldDB" id="A0A7X0JK15"/>
<evidence type="ECO:0000313" key="7">
    <source>
        <dbReference type="Proteomes" id="UP000585437"/>
    </source>
</evidence>
<dbReference type="RefSeq" id="WP_184654553.1">
    <property type="nucleotide sequence ID" value="NZ_JACHBU010000003.1"/>
</dbReference>
<evidence type="ECO:0000256" key="3">
    <source>
        <dbReference type="ARBA" id="ARBA00022763"/>
    </source>
</evidence>
<keyword evidence="4" id="KW-0234">DNA repair</keyword>
<dbReference type="SMART" id="SM00478">
    <property type="entry name" value="ENDO3c"/>
    <property type="match status" value="1"/>
</dbReference>
<evidence type="ECO:0000256" key="2">
    <source>
        <dbReference type="ARBA" id="ARBA00012000"/>
    </source>
</evidence>
<keyword evidence="6" id="KW-0326">Glycosidase</keyword>
<feature type="domain" description="HhH-GPD" evidence="5">
    <location>
        <begin position="55"/>
        <end position="205"/>
    </location>
</feature>
<dbReference type="Pfam" id="PF00730">
    <property type="entry name" value="HhH-GPD"/>
    <property type="match status" value="1"/>
</dbReference>
<dbReference type="Gene3D" id="1.10.1670.40">
    <property type="match status" value="1"/>
</dbReference>
<dbReference type="PANTHER" id="PTHR43003">
    <property type="entry name" value="DNA-3-METHYLADENINE GLYCOSYLASE"/>
    <property type="match status" value="1"/>
</dbReference>
<dbReference type="CDD" id="cd00056">
    <property type="entry name" value="ENDO3c"/>
    <property type="match status" value="1"/>
</dbReference>
<sequence length="217" mass="23289">MEKTVRIIRDRSDIDEGLAELVVADPRLAPIIEMSGELPLRLIEPGFAGLASIIVSQVVSRASADAIWRRMAAVGATEAEAFAALDPEVVASFGLSRAKAATLTHLATAIAQKGFDLDAIAGLEASEATRQLIALPGIGPWTAECYMMFSAGHPDFFPVGDVALQAAVADGLGMEARPTEKQLAAIALIWRPWRSVATRLFWSYYGVRTKRDVSPIL</sequence>
<accession>A0A7X0JK15</accession>
<dbReference type="GO" id="GO:0032131">
    <property type="term" value="F:alkylated DNA binding"/>
    <property type="evidence" value="ECO:0007669"/>
    <property type="project" value="TreeGrafter"/>
</dbReference>
<evidence type="ECO:0000259" key="5">
    <source>
        <dbReference type="SMART" id="SM00478"/>
    </source>
</evidence>
<evidence type="ECO:0000313" key="6">
    <source>
        <dbReference type="EMBL" id="MBB6508650.1"/>
    </source>
</evidence>
<dbReference type="GO" id="GO:0005737">
    <property type="term" value="C:cytoplasm"/>
    <property type="evidence" value="ECO:0007669"/>
    <property type="project" value="TreeGrafter"/>
</dbReference>
<dbReference type="Gene3D" id="1.10.340.30">
    <property type="entry name" value="Hypothetical protein, domain 2"/>
    <property type="match status" value="1"/>
</dbReference>
<evidence type="ECO:0000256" key="1">
    <source>
        <dbReference type="ARBA" id="ARBA00000086"/>
    </source>
</evidence>
<proteinExistence type="predicted"/>
<dbReference type="GO" id="GO:0043916">
    <property type="term" value="F:DNA-7-methylguanine glycosylase activity"/>
    <property type="evidence" value="ECO:0007669"/>
    <property type="project" value="TreeGrafter"/>
</dbReference>
<dbReference type="EMBL" id="JACHBU010000003">
    <property type="protein sequence ID" value="MBB6508650.1"/>
    <property type="molecule type" value="Genomic_DNA"/>
</dbReference>
<name>A0A7X0JK15_9HYPH</name>
<dbReference type="GO" id="GO:0006285">
    <property type="term" value="P:base-excision repair, AP site formation"/>
    <property type="evidence" value="ECO:0007669"/>
    <property type="project" value="TreeGrafter"/>
</dbReference>
<dbReference type="SUPFAM" id="SSF48150">
    <property type="entry name" value="DNA-glycosylase"/>
    <property type="match status" value="1"/>
</dbReference>
<dbReference type="InterPro" id="IPR051912">
    <property type="entry name" value="Alkylbase_DNA_Glycosylase/TA"/>
</dbReference>
<organism evidence="6 7">
    <name type="scientific">Rhizobium soli</name>
    <dbReference type="NCBI Taxonomy" id="424798"/>
    <lineage>
        <taxon>Bacteria</taxon>
        <taxon>Pseudomonadati</taxon>
        <taxon>Pseudomonadota</taxon>
        <taxon>Alphaproteobacteria</taxon>
        <taxon>Hyphomicrobiales</taxon>
        <taxon>Rhizobiaceae</taxon>
        <taxon>Rhizobium/Agrobacterium group</taxon>
        <taxon>Rhizobium</taxon>
    </lineage>
</organism>
<keyword evidence="3" id="KW-0227">DNA damage</keyword>
<evidence type="ECO:0000256" key="4">
    <source>
        <dbReference type="ARBA" id="ARBA00023204"/>
    </source>
</evidence>
<dbReference type="InterPro" id="IPR011257">
    <property type="entry name" value="DNA_glycosylase"/>
</dbReference>
<dbReference type="GO" id="GO:0008725">
    <property type="term" value="F:DNA-3-methyladenine glycosylase activity"/>
    <property type="evidence" value="ECO:0007669"/>
    <property type="project" value="TreeGrafter"/>
</dbReference>
<keyword evidence="6" id="KW-0378">Hydrolase</keyword>